<sequence>MPATSPVKPSMSTEACILAKTLMIVGAGVEQVPAYESAKRRGLFVVGTDMDPDAPGLALADHAIIVSTRNAEETAEKALAFHKVHPIDGVMTIANDVPYTVACVAKAIGLRSVSLEAARCVTDKYLMKQRFMVDDVACPWFARVDSPDDLSRYLDAEPNTRFVLKPVDGRGARGVLLIDNSVNVDWAIEESRRWGDSGKLILEKFIPGMQLSTESFLLSGKCYTPAIAERNYARLEQFKPNIIEDGGIIPAPIDNTMRKAIDDLILRGAAALGIQEGIVKGDLVIDEQGRPMIIELAARLSGGWFATHQIPAASGVDLVSVVISYSLGEPIVESMLLPTCERATAIRYWFPPEGRIVSISGEAELQKSPGLISYGFFRGPGELQPKIKMHPDRFGFAIVSADSRDDALSRIDHALASISIEVIS</sequence>
<dbReference type="Pfam" id="PF02655">
    <property type="entry name" value="ATP-grasp_3"/>
    <property type="match status" value="1"/>
</dbReference>
<keyword evidence="1" id="KW-0436">Ligase</keyword>
<dbReference type="SUPFAM" id="SSF56059">
    <property type="entry name" value="Glutathione synthetase ATP-binding domain-like"/>
    <property type="match status" value="1"/>
</dbReference>
<evidence type="ECO:0000256" key="1">
    <source>
        <dbReference type="ARBA" id="ARBA00022598"/>
    </source>
</evidence>
<dbReference type="Gene3D" id="3.40.50.20">
    <property type="match status" value="1"/>
</dbReference>
<dbReference type="InterPro" id="IPR011761">
    <property type="entry name" value="ATP-grasp"/>
</dbReference>
<dbReference type="RefSeq" id="WP_269022296.1">
    <property type="nucleotide sequence ID" value="NZ_CP113517.1"/>
</dbReference>
<evidence type="ECO:0000313" key="7">
    <source>
        <dbReference type="Proteomes" id="UP001162780"/>
    </source>
</evidence>
<organism evidence="6 7">
    <name type="scientific">Methylomonas rapida</name>
    <dbReference type="NCBI Taxonomy" id="2963939"/>
    <lineage>
        <taxon>Bacteria</taxon>
        <taxon>Pseudomonadati</taxon>
        <taxon>Pseudomonadota</taxon>
        <taxon>Gammaproteobacteria</taxon>
        <taxon>Methylococcales</taxon>
        <taxon>Methylococcaceae</taxon>
        <taxon>Methylomonas</taxon>
    </lineage>
</organism>
<protein>
    <submittedName>
        <fullName evidence="6">ATP-grasp domain-containing protein</fullName>
    </submittedName>
</protein>
<accession>A0ABY7GLM6</accession>
<dbReference type="EMBL" id="CP113517">
    <property type="protein sequence ID" value="WAR45408.1"/>
    <property type="molecule type" value="Genomic_DNA"/>
</dbReference>
<keyword evidence="3 4" id="KW-0067">ATP-binding</keyword>
<dbReference type="InterPro" id="IPR040570">
    <property type="entry name" value="LAL_C2"/>
</dbReference>
<name>A0ABY7GLM6_9GAMM</name>
<dbReference type="Gene3D" id="3.30.470.20">
    <property type="entry name" value="ATP-grasp fold, B domain"/>
    <property type="match status" value="1"/>
</dbReference>
<dbReference type="PROSITE" id="PS50975">
    <property type="entry name" value="ATP_GRASP"/>
    <property type="match status" value="1"/>
</dbReference>
<evidence type="ECO:0000259" key="5">
    <source>
        <dbReference type="PROSITE" id="PS50975"/>
    </source>
</evidence>
<keyword evidence="7" id="KW-1185">Reference proteome</keyword>
<evidence type="ECO:0000256" key="2">
    <source>
        <dbReference type="ARBA" id="ARBA00022741"/>
    </source>
</evidence>
<dbReference type="InterPro" id="IPR052032">
    <property type="entry name" value="ATP-dep_AA_Ligase"/>
</dbReference>
<gene>
    <name evidence="6" type="ORF">NM686_002545</name>
</gene>
<reference evidence="6" key="1">
    <citation type="submission" date="2022-11" db="EMBL/GenBank/DDBJ databases">
        <title>Methylomonas rapida sp. nov., Carotenoid-Producing Obligate Methanotrophs with High Growth Characteristics and Biotechnological Potential.</title>
        <authorList>
            <person name="Tikhonova E.N."/>
            <person name="Suleimanov R.Z."/>
            <person name="Miroshnikov K."/>
            <person name="Oshkin I.Y."/>
            <person name="Belova S.E."/>
            <person name="Danilova O.V."/>
            <person name="Ashikhmin A."/>
            <person name="Konopkin A."/>
            <person name="But S.Y."/>
            <person name="Khmelenina V.N."/>
            <person name="Kuznetsov N."/>
            <person name="Pimenov N.V."/>
            <person name="Dedysh S.N."/>
        </authorList>
    </citation>
    <scope>NUCLEOTIDE SEQUENCE</scope>
    <source>
        <strain evidence="6">MP1</strain>
    </source>
</reference>
<feature type="domain" description="ATP-grasp" evidence="5">
    <location>
        <begin position="128"/>
        <end position="327"/>
    </location>
</feature>
<dbReference type="PANTHER" id="PTHR43585:SF2">
    <property type="entry name" value="ATP-GRASP ENZYME FSQD"/>
    <property type="match status" value="1"/>
</dbReference>
<dbReference type="Proteomes" id="UP001162780">
    <property type="component" value="Chromosome"/>
</dbReference>
<evidence type="ECO:0000313" key="6">
    <source>
        <dbReference type="EMBL" id="WAR45408.1"/>
    </source>
</evidence>
<dbReference type="PANTHER" id="PTHR43585">
    <property type="entry name" value="FUMIPYRROLE BIOSYNTHESIS PROTEIN C"/>
    <property type="match status" value="1"/>
</dbReference>
<keyword evidence="2 4" id="KW-0547">Nucleotide-binding</keyword>
<evidence type="ECO:0000256" key="3">
    <source>
        <dbReference type="ARBA" id="ARBA00022840"/>
    </source>
</evidence>
<dbReference type="Pfam" id="PF18603">
    <property type="entry name" value="LAL_C2"/>
    <property type="match status" value="1"/>
</dbReference>
<evidence type="ECO:0000256" key="4">
    <source>
        <dbReference type="PROSITE-ProRule" id="PRU00409"/>
    </source>
</evidence>
<dbReference type="InterPro" id="IPR003806">
    <property type="entry name" value="ATP-grasp_PylC-type"/>
</dbReference>
<proteinExistence type="predicted"/>